<dbReference type="Proteomes" id="UP001162793">
    <property type="component" value="Unassembled WGS sequence"/>
</dbReference>
<dbReference type="GO" id="GO:0016989">
    <property type="term" value="F:sigma factor antagonist activity"/>
    <property type="evidence" value="ECO:0007669"/>
    <property type="project" value="TreeGrafter"/>
</dbReference>
<comment type="caution">
    <text evidence="3">The sequence shown here is derived from an EMBL/GenBank/DDBJ whole genome shotgun (WGS) entry which is preliminary data.</text>
</comment>
<dbReference type="AlphaFoldDB" id="A0AA41WSH2"/>
<dbReference type="RefSeq" id="WP_253535608.1">
    <property type="nucleotide sequence ID" value="NZ_JAMYWC010000001.1"/>
</dbReference>
<dbReference type="Pfam" id="PF16220">
    <property type="entry name" value="DUF4880"/>
    <property type="match status" value="1"/>
</dbReference>
<evidence type="ECO:0000313" key="4">
    <source>
        <dbReference type="Proteomes" id="UP001162793"/>
    </source>
</evidence>
<feature type="domain" description="FecR N-terminal" evidence="2">
    <location>
        <begin position="11"/>
        <end position="51"/>
    </location>
</feature>
<proteinExistence type="predicted"/>
<dbReference type="PANTHER" id="PTHR30273">
    <property type="entry name" value="PERIPLASMIC SIGNAL SENSOR AND SIGMA FACTOR ACTIVATOR FECR-RELATED"/>
    <property type="match status" value="1"/>
</dbReference>
<dbReference type="InterPro" id="IPR012373">
    <property type="entry name" value="Ferrdict_sens_TM"/>
</dbReference>
<evidence type="ECO:0000259" key="1">
    <source>
        <dbReference type="Pfam" id="PF04773"/>
    </source>
</evidence>
<dbReference type="InterPro" id="IPR006860">
    <property type="entry name" value="FecR"/>
</dbReference>
<dbReference type="PANTHER" id="PTHR30273:SF2">
    <property type="entry name" value="PROTEIN FECR"/>
    <property type="match status" value="1"/>
</dbReference>
<gene>
    <name evidence="3" type="ORF">NKG59_04475</name>
</gene>
<sequence length="316" mass="33853">MKHALDDRIAEQAIQWLVVLRSGTASEMERQRFAAWQEADPAHAAAVQRLQGALGSMALPPVADPHRRAARRLLDTPASPARHVRRALIFSGLGLGVAALVDREIPLSDLVADMRTVTSERRDFALAGGYQLRLNARSAVDASAVARGYDVRLRSGSVLAVAGSPSGQLRLWSAAGAVECMGGMICATLEPDGAMTVAVLEGTAALSTPAGAVSTARTGEVRRLGDGGIEKLTLMARNVAAWTRGMVEVEHQPLSDVIDALRPYHRGLIELLPEVADMHVTGRFPLDGRRALHMLAETLPIQVRELAGVWVRIGPR</sequence>
<feature type="domain" description="FecR protein" evidence="1">
    <location>
        <begin position="113"/>
        <end position="204"/>
    </location>
</feature>
<name>A0AA41WSH2_9RALS</name>
<protein>
    <submittedName>
        <fullName evidence="3">DUF4880 domain-containing protein</fullName>
    </submittedName>
</protein>
<evidence type="ECO:0000313" key="3">
    <source>
        <dbReference type="EMBL" id="MCP1171597.1"/>
    </source>
</evidence>
<organism evidence="3 4">
    <name type="scientific">Ralstonia chuxiongensis</name>
    <dbReference type="NCBI Taxonomy" id="2957504"/>
    <lineage>
        <taxon>Bacteria</taxon>
        <taxon>Pseudomonadati</taxon>
        <taxon>Pseudomonadota</taxon>
        <taxon>Betaproteobacteria</taxon>
        <taxon>Burkholderiales</taxon>
        <taxon>Burkholderiaceae</taxon>
        <taxon>Ralstonia</taxon>
    </lineage>
</organism>
<dbReference type="InterPro" id="IPR032623">
    <property type="entry name" value="FecR_N"/>
</dbReference>
<reference evidence="4" key="1">
    <citation type="journal article" date="2023" name="Front. Microbiol.">
        <title>Ralstonia chuxiongensis sp. nov., Ralstonia mojiangensis sp. nov., and Ralstonia soli sp. nov., isolated from tobacco fields, are three novel species in the family Burkholderiaceae.</title>
        <authorList>
            <person name="Lu C.H."/>
            <person name="Zhang Y.Y."/>
            <person name="Jiang N."/>
            <person name="Chen W."/>
            <person name="Shao X."/>
            <person name="Zhao Z.M."/>
            <person name="Lu W.L."/>
            <person name="Hu X."/>
            <person name="Xi Y.X."/>
            <person name="Zou S.Y."/>
            <person name="Wei Q.J."/>
            <person name="Lin Z.L."/>
            <person name="Gong L."/>
            <person name="Gai X.T."/>
            <person name="Zhang L.Q."/>
            <person name="Li J.Y."/>
            <person name="Jin Y."/>
            <person name="Xia Z.Y."/>
        </authorList>
    </citation>
    <scope>NUCLEOTIDE SEQUENCE [LARGE SCALE GENOMIC DNA]</scope>
    <source>
        <strain evidence="4">21YRMH01-3</strain>
    </source>
</reference>
<dbReference type="EMBL" id="JAMYWC010000001">
    <property type="protein sequence ID" value="MCP1171597.1"/>
    <property type="molecule type" value="Genomic_DNA"/>
</dbReference>
<evidence type="ECO:0000259" key="2">
    <source>
        <dbReference type="Pfam" id="PF16220"/>
    </source>
</evidence>
<accession>A0AA41WSH2</accession>
<dbReference type="Pfam" id="PF04773">
    <property type="entry name" value="FecR"/>
    <property type="match status" value="1"/>
</dbReference>
<keyword evidence="4" id="KW-1185">Reference proteome</keyword>
<dbReference type="PIRSF" id="PIRSF018266">
    <property type="entry name" value="FecR"/>
    <property type="match status" value="1"/>
</dbReference>